<accession>A0A0C1Z285</accession>
<evidence type="ECO:0000313" key="1">
    <source>
        <dbReference type="EMBL" id="KIF46856.1"/>
    </source>
</evidence>
<dbReference type="Proteomes" id="UP000031586">
    <property type="component" value="Unassembled WGS sequence"/>
</dbReference>
<dbReference type="AlphaFoldDB" id="A0A0C1Z285"/>
<name>A0A0C1Z285_9VIBR</name>
<organism evidence="1 2">
    <name type="scientific">Vibrio owensii CAIM 1854 = LMG 25443</name>
    <dbReference type="NCBI Taxonomy" id="1229493"/>
    <lineage>
        <taxon>Bacteria</taxon>
        <taxon>Pseudomonadati</taxon>
        <taxon>Pseudomonadota</taxon>
        <taxon>Gammaproteobacteria</taxon>
        <taxon>Vibrionales</taxon>
        <taxon>Vibrionaceae</taxon>
        <taxon>Vibrio</taxon>
    </lineage>
</organism>
<dbReference type="EMBL" id="JPRD01000070">
    <property type="protein sequence ID" value="KIF46856.1"/>
    <property type="molecule type" value="Genomic_DNA"/>
</dbReference>
<comment type="caution">
    <text evidence="1">The sequence shown here is derived from an EMBL/GenBank/DDBJ whole genome shotgun (WGS) entry which is preliminary data.</text>
</comment>
<dbReference type="PATRIC" id="fig|1229493.5.peg.5501"/>
<evidence type="ECO:0000313" key="2">
    <source>
        <dbReference type="Proteomes" id="UP000031586"/>
    </source>
</evidence>
<protein>
    <submittedName>
        <fullName evidence="1">Uncharacterized protein</fullName>
    </submittedName>
</protein>
<reference evidence="1 2" key="1">
    <citation type="submission" date="2014-07" db="EMBL/GenBank/DDBJ databases">
        <title>Unique and conserved regions in Vibrio harveyi and related species in comparison with the shrimp pathogen Vibrio harveyi CAIM 1792.</title>
        <authorList>
            <person name="Espinoza-Valles I."/>
            <person name="Vora G."/>
            <person name="Leekitcharoenphon P."/>
            <person name="Ussery D."/>
            <person name="Hoj L."/>
            <person name="Gomez-Gil B."/>
        </authorList>
    </citation>
    <scope>NUCLEOTIDE SEQUENCE [LARGE SCALE GENOMIC DNA]</scope>
    <source>
        <strain evidence="2">CAIM 1854 / LMG 25443</strain>
    </source>
</reference>
<gene>
    <name evidence="1" type="ORF">H735_28410</name>
</gene>
<proteinExistence type="predicted"/>
<sequence length="77" mass="9286">MKTNGQHVKLGRVLMCDDCRELIVYYDDFRNNKEFELLFQAGMSLQIFRKTFPEICESKQFPQQLKSYRQLTTYTNH</sequence>